<name>A0A3N7G5R3_POPTR</name>
<evidence type="ECO:0000313" key="1">
    <source>
        <dbReference type="EMBL" id="RQP02464.1"/>
    </source>
</evidence>
<sequence length="104" mass="12272">MTCRQQVRAKLRFWKFKDILTFPAGKLSLATLYSLLLMQELLGNKSKNKLVQINAWLEEYYQEAQKCILERTGKEIQHRNQIMIKKCKGYNNYAMLKVKVPTCV</sequence>
<keyword evidence="2" id="KW-1185">Reference proteome</keyword>
<proteinExistence type="predicted"/>
<dbReference type="Proteomes" id="UP000006729">
    <property type="component" value="Chromosome 18"/>
</dbReference>
<dbReference type="AlphaFoldDB" id="A0A3N7G5R3"/>
<dbReference type="InParanoid" id="A0A3N7G5R3"/>
<evidence type="ECO:0000313" key="2">
    <source>
        <dbReference type="Proteomes" id="UP000006729"/>
    </source>
</evidence>
<organism evidence="1 2">
    <name type="scientific">Populus trichocarpa</name>
    <name type="common">Western balsam poplar</name>
    <name type="synonym">Populus balsamifera subsp. trichocarpa</name>
    <dbReference type="NCBI Taxonomy" id="3694"/>
    <lineage>
        <taxon>Eukaryota</taxon>
        <taxon>Viridiplantae</taxon>
        <taxon>Streptophyta</taxon>
        <taxon>Embryophyta</taxon>
        <taxon>Tracheophyta</taxon>
        <taxon>Spermatophyta</taxon>
        <taxon>Magnoliopsida</taxon>
        <taxon>eudicotyledons</taxon>
        <taxon>Gunneridae</taxon>
        <taxon>Pentapetalae</taxon>
        <taxon>rosids</taxon>
        <taxon>fabids</taxon>
        <taxon>Malpighiales</taxon>
        <taxon>Salicaceae</taxon>
        <taxon>Saliceae</taxon>
        <taxon>Populus</taxon>
    </lineage>
</organism>
<protein>
    <submittedName>
        <fullName evidence="1">Uncharacterized protein</fullName>
    </submittedName>
</protein>
<accession>A0A3N7G5R3</accession>
<gene>
    <name evidence="1" type="ORF">POPTR_018G003650</name>
</gene>
<dbReference type="EMBL" id="CM009307">
    <property type="protein sequence ID" value="RQP02464.1"/>
    <property type="molecule type" value="Genomic_DNA"/>
</dbReference>
<reference evidence="1 2" key="1">
    <citation type="journal article" date="2006" name="Science">
        <title>The genome of black cottonwood, Populus trichocarpa (Torr. &amp; Gray).</title>
        <authorList>
            <person name="Tuskan G.A."/>
            <person name="Difazio S."/>
            <person name="Jansson S."/>
            <person name="Bohlmann J."/>
            <person name="Grigoriev I."/>
            <person name="Hellsten U."/>
            <person name="Putnam N."/>
            <person name="Ralph S."/>
            <person name="Rombauts S."/>
            <person name="Salamov A."/>
            <person name="Schein J."/>
            <person name="Sterck L."/>
            <person name="Aerts A."/>
            <person name="Bhalerao R.R."/>
            <person name="Bhalerao R.P."/>
            <person name="Blaudez D."/>
            <person name="Boerjan W."/>
            <person name="Brun A."/>
            <person name="Brunner A."/>
            <person name="Busov V."/>
            <person name="Campbell M."/>
            <person name="Carlson J."/>
            <person name="Chalot M."/>
            <person name="Chapman J."/>
            <person name="Chen G.L."/>
            <person name="Cooper D."/>
            <person name="Coutinho P.M."/>
            <person name="Couturier J."/>
            <person name="Covert S."/>
            <person name="Cronk Q."/>
            <person name="Cunningham R."/>
            <person name="Davis J."/>
            <person name="Degroeve S."/>
            <person name="Dejardin A."/>
            <person name="Depamphilis C."/>
            <person name="Detter J."/>
            <person name="Dirks B."/>
            <person name="Dubchak I."/>
            <person name="Duplessis S."/>
            <person name="Ehlting J."/>
            <person name="Ellis B."/>
            <person name="Gendler K."/>
            <person name="Goodstein D."/>
            <person name="Gribskov M."/>
            <person name="Grimwood J."/>
            <person name="Groover A."/>
            <person name="Gunter L."/>
            <person name="Hamberger B."/>
            <person name="Heinze B."/>
            <person name="Helariutta Y."/>
            <person name="Henrissat B."/>
            <person name="Holligan D."/>
            <person name="Holt R."/>
            <person name="Huang W."/>
            <person name="Islam-Faridi N."/>
            <person name="Jones S."/>
            <person name="Jones-Rhoades M."/>
            <person name="Jorgensen R."/>
            <person name="Joshi C."/>
            <person name="Kangasjarvi J."/>
            <person name="Karlsson J."/>
            <person name="Kelleher C."/>
            <person name="Kirkpatrick R."/>
            <person name="Kirst M."/>
            <person name="Kohler A."/>
            <person name="Kalluri U."/>
            <person name="Larimer F."/>
            <person name="Leebens-Mack J."/>
            <person name="Leple J.C."/>
            <person name="Locascio P."/>
            <person name="Lou Y."/>
            <person name="Lucas S."/>
            <person name="Martin F."/>
            <person name="Montanini B."/>
            <person name="Napoli C."/>
            <person name="Nelson D.R."/>
            <person name="Nelson C."/>
            <person name="Nieminen K."/>
            <person name="Nilsson O."/>
            <person name="Pereda V."/>
            <person name="Peter G."/>
            <person name="Philippe R."/>
            <person name="Pilate G."/>
            <person name="Poliakov A."/>
            <person name="Razumovskaya J."/>
            <person name="Richardson P."/>
            <person name="Rinaldi C."/>
            <person name="Ritland K."/>
            <person name="Rouze P."/>
            <person name="Ryaboy D."/>
            <person name="Schmutz J."/>
            <person name="Schrader J."/>
            <person name="Segerman B."/>
            <person name="Shin H."/>
            <person name="Siddiqui A."/>
            <person name="Sterky F."/>
            <person name="Terry A."/>
            <person name="Tsai C.J."/>
            <person name="Uberbacher E."/>
            <person name="Unneberg P."/>
            <person name="Vahala J."/>
            <person name="Wall K."/>
            <person name="Wessler S."/>
            <person name="Yang G."/>
            <person name="Yin T."/>
            <person name="Douglas C."/>
            <person name="Marra M."/>
            <person name="Sandberg G."/>
            <person name="Van de Peer Y."/>
            <person name="Rokhsar D."/>
        </authorList>
    </citation>
    <scope>NUCLEOTIDE SEQUENCE [LARGE SCALE GENOMIC DNA]</scope>
    <source>
        <strain evidence="2">cv. Nisqually</strain>
    </source>
</reference>